<feature type="transmembrane region" description="Helical" evidence="6">
    <location>
        <begin position="371"/>
        <end position="391"/>
    </location>
</feature>
<dbReference type="GO" id="GO:0022857">
    <property type="term" value="F:transmembrane transporter activity"/>
    <property type="evidence" value="ECO:0007669"/>
    <property type="project" value="InterPro"/>
</dbReference>
<reference evidence="8 9" key="1">
    <citation type="submission" date="2018-03" db="EMBL/GenBank/DDBJ databases">
        <title>Genome sequence of Clostridium luticellarii DSM 29923.</title>
        <authorList>
            <person name="Poehlein A."/>
            <person name="Daniel R."/>
        </authorList>
    </citation>
    <scope>NUCLEOTIDE SEQUENCE [LARGE SCALE GENOMIC DNA]</scope>
    <source>
        <strain evidence="8 9">DSM 29923</strain>
    </source>
</reference>
<keyword evidence="9" id="KW-1185">Reference proteome</keyword>
<feature type="transmembrane region" description="Helical" evidence="6">
    <location>
        <begin position="139"/>
        <end position="157"/>
    </location>
</feature>
<keyword evidence="5 6" id="KW-0472">Membrane</keyword>
<evidence type="ECO:0000259" key="7">
    <source>
        <dbReference type="PROSITE" id="PS50850"/>
    </source>
</evidence>
<dbReference type="Gene3D" id="1.20.1250.20">
    <property type="entry name" value="MFS general substrate transporter like domains"/>
    <property type="match status" value="1"/>
</dbReference>
<gene>
    <name evidence="8" type="primary">ynfM</name>
    <name evidence="8" type="ORF">CLLU_11850</name>
</gene>
<dbReference type="PROSITE" id="PS50850">
    <property type="entry name" value="MFS"/>
    <property type="match status" value="1"/>
</dbReference>
<feature type="transmembrane region" description="Helical" evidence="6">
    <location>
        <begin position="344"/>
        <end position="364"/>
    </location>
</feature>
<organism evidence="8 9">
    <name type="scientific">Clostridium luticellarii</name>
    <dbReference type="NCBI Taxonomy" id="1691940"/>
    <lineage>
        <taxon>Bacteria</taxon>
        <taxon>Bacillati</taxon>
        <taxon>Bacillota</taxon>
        <taxon>Clostridia</taxon>
        <taxon>Eubacteriales</taxon>
        <taxon>Clostridiaceae</taxon>
        <taxon>Clostridium</taxon>
    </lineage>
</organism>
<feature type="domain" description="Major facilitator superfamily (MFS) profile" evidence="7">
    <location>
        <begin position="16"/>
        <end position="393"/>
    </location>
</feature>
<dbReference type="CDD" id="cd17324">
    <property type="entry name" value="MFS_NepI_like"/>
    <property type="match status" value="1"/>
</dbReference>
<evidence type="ECO:0000256" key="2">
    <source>
        <dbReference type="ARBA" id="ARBA00022448"/>
    </source>
</evidence>
<feature type="transmembrane region" description="Helical" evidence="6">
    <location>
        <begin position="293"/>
        <end position="315"/>
    </location>
</feature>
<comment type="caution">
    <text evidence="8">The sequence shown here is derived from an EMBL/GenBank/DDBJ whole genome shotgun (WGS) entry which is preliminary data.</text>
</comment>
<evidence type="ECO:0000256" key="5">
    <source>
        <dbReference type="ARBA" id="ARBA00023136"/>
    </source>
</evidence>
<keyword evidence="3 6" id="KW-0812">Transmembrane</keyword>
<dbReference type="InterPro" id="IPR011701">
    <property type="entry name" value="MFS"/>
</dbReference>
<dbReference type="AlphaFoldDB" id="A0A2T0BPP2"/>
<feature type="transmembrane region" description="Helical" evidence="6">
    <location>
        <begin position="82"/>
        <end position="99"/>
    </location>
</feature>
<keyword evidence="2" id="KW-0813">Transport</keyword>
<evidence type="ECO:0000313" key="8">
    <source>
        <dbReference type="EMBL" id="PRR85843.1"/>
    </source>
</evidence>
<protein>
    <submittedName>
        <fullName evidence="8">Inner membrane transport protein YnfM</fullName>
    </submittedName>
</protein>
<evidence type="ECO:0000256" key="3">
    <source>
        <dbReference type="ARBA" id="ARBA00022692"/>
    </source>
</evidence>
<dbReference type="InterPro" id="IPR036259">
    <property type="entry name" value="MFS_trans_sf"/>
</dbReference>
<feature type="transmembrane region" description="Helical" evidence="6">
    <location>
        <begin position="221"/>
        <end position="242"/>
    </location>
</feature>
<dbReference type="PANTHER" id="PTHR42910">
    <property type="entry name" value="TRANSPORTER SCO4007-RELATED"/>
    <property type="match status" value="1"/>
</dbReference>
<dbReference type="PANTHER" id="PTHR42910:SF1">
    <property type="entry name" value="MAJOR FACILITATOR SUPERFAMILY (MFS) PROFILE DOMAIN-CONTAINING PROTEIN"/>
    <property type="match status" value="1"/>
</dbReference>
<name>A0A2T0BPP2_9CLOT</name>
<feature type="transmembrane region" description="Helical" evidence="6">
    <location>
        <begin position="52"/>
        <end position="70"/>
    </location>
</feature>
<evidence type="ECO:0000313" key="9">
    <source>
        <dbReference type="Proteomes" id="UP000237798"/>
    </source>
</evidence>
<evidence type="ECO:0000256" key="1">
    <source>
        <dbReference type="ARBA" id="ARBA00004651"/>
    </source>
</evidence>
<evidence type="ECO:0000256" key="6">
    <source>
        <dbReference type="SAM" id="Phobius"/>
    </source>
</evidence>
<dbReference type="InterPro" id="IPR020846">
    <property type="entry name" value="MFS_dom"/>
</dbReference>
<evidence type="ECO:0000256" key="4">
    <source>
        <dbReference type="ARBA" id="ARBA00022989"/>
    </source>
</evidence>
<feature type="transmembrane region" description="Helical" evidence="6">
    <location>
        <begin position="12"/>
        <end position="32"/>
    </location>
</feature>
<feature type="transmembrane region" description="Helical" evidence="6">
    <location>
        <begin position="169"/>
        <end position="189"/>
    </location>
</feature>
<dbReference type="SUPFAM" id="SSF103473">
    <property type="entry name" value="MFS general substrate transporter"/>
    <property type="match status" value="1"/>
</dbReference>
<accession>A0A2T0BPP2</accession>
<keyword evidence="4 6" id="KW-1133">Transmembrane helix</keyword>
<dbReference type="EMBL" id="PVXP01000011">
    <property type="protein sequence ID" value="PRR85843.1"/>
    <property type="molecule type" value="Genomic_DNA"/>
</dbReference>
<feature type="transmembrane region" description="Helical" evidence="6">
    <location>
        <begin position="254"/>
        <end position="272"/>
    </location>
</feature>
<sequence length="393" mass="42858">MKDFGEKKKFVLSKSLVLLMAVACGVCVANLYYIQPLESQIAGAFSVSQSSAGIAATVTQIGYALGLLFIVPLGDMCERRSLILRMLVLVVLSLIVTAFSQNYFVMLLSMFAIGLTTIVPQIIVPYAAHLSPEGQEGKIIGNVMSGLLIGILLSRTFSGVIGSIFNWRVVYIFGAFFIVLLFAFILGLFPKDKPANVIPYKELLRSIPDLIKNQVLLRESAVNGFFMFGSFSIFWTSLIFLLETPVYNMGTREAGLFGLFGVAGALAAPLIGKAADRKSPRFTVRIGVIFSTAAYVCFILFGYHIIGLILGAVILDLGNQCGQVSNQARVQLLGDKVRSRNNTVFMFSYFMGGAAGSFLGTLFWQNFGWQGVCTIGLVFQALAVIAHFIVYRD</sequence>
<comment type="subcellular location">
    <subcellularLocation>
        <location evidence="1">Cell membrane</location>
        <topology evidence="1">Multi-pass membrane protein</topology>
    </subcellularLocation>
</comment>
<dbReference type="Proteomes" id="UP000237798">
    <property type="component" value="Unassembled WGS sequence"/>
</dbReference>
<dbReference type="Pfam" id="PF07690">
    <property type="entry name" value="MFS_1"/>
    <property type="match status" value="1"/>
</dbReference>
<proteinExistence type="predicted"/>
<feature type="transmembrane region" description="Helical" evidence="6">
    <location>
        <begin position="105"/>
        <end position="127"/>
    </location>
</feature>
<dbReference type="GO" id="GO:0005886">
    <property type="term" value="C:plasma membrane"/>
    <property type="evidence" value="ECO:0007669"/>
    <property type="project" value="UniProtKB-SubCell"/>
</dbReference>